<reference evidence="2 3" key="1">
    <citation type="journal article" date="2016" name="Sci. Rep.">
        <title>Metabolic traits of an uncultured archaeal lineage -MSBL1- from brine pools of the Red Sea.</title>
        <authorList>
            <person name="Mwirichia R."/>
            <person name="Alam I."/>
            <person name="Rashid M."/>
            <person name="Vinu M."/>
            <person name="Ba-Alawi W."/>
            <person name="Anthony Kamau A."/>
            <person name="Kamanda Ngugi D."/>
            <person name="Goker M."/>
            <person name="Klenk H.P."/>
            <person name="Bajic V."/>
            <person name="Stingl U."/>
        </authorList>
    </citation>
    <scope>NUCLEOTIDE SEQUENCE [LARGE SCALE GENOMIC DNA]</scope>
    <source>
        <strain evidence="2">SCGC-AAA261D19</strain>
    </source>
</reference>
<protein>
    <submittedName>
        <fullName evidence="2">Uncharacterized protein</fullName>
    </submittedName>
</protein>
<proteinExistence type="predicted"/>
<keyword evidence="1" id="KW-0472">Membrane</keyword>
<comment type="caution">
    <text evidence="2">The sequence shown here is derived from an EMBL/GenBank/DDBJ whole genome shotgun (WGS) entry which is preliminary data.</text>
</comment>
<organism evidence="2 3">
    <name type="scientific">candidate division MSBL1 archaeon SCGC-AAA261D19</name>
    <dbReference type="NCBI Taxonomy" id="1698273"/>
    <lineage>
        <taxon>Archaea</taxon>
        <taxon>Methanobacteriati</taxon>
        <taxon>Methanobacteriota</taxon>
        <taxon>candidate division MSBL1</taxon>
    </lineage>
</organism>
<feature type="transmembrane region" description="Helical" evidence="1">
    <location>
        <begin position="172"/>
        <end position="190"/>
    </location>
</feature>
<gene>
    <name evidence="2" type="ORF">AKJ43_03115</name>
</gene>
<keyword evidence="1" id="KW-1133">Transmembrane helix</keyword>
<keyword evidence="1" id="KW-0812">Transmembrane</keyword>
<keyword evidence="3" id="KW-1185">Reference proteome</keyword>
<evidence type="ECO:0000313" key="3">
    <source>
        <dbReference type="Proteomes" id="UP000070400"/>
    </source>
</evidence>
<dbReference type="AlphaFoldDB" id="A0A133V5R8"/>
<sequence>MLSILVLLSISSVVTAQHQQKDFSVKWRRIEVNQIENDGLRITENFSIQSQKENAENIILMVDQNFENFSVEENLEENRADYYIKLRLENSLEENREMVIHARYYLPDLPFYRPIYYDCENVIVYAKNFDNSEIENSVPLGHPFSARFGDKISIIEAGEGGIQPPPSGGINLTVLAIAAGLVALLAATYVNRGRIREWMAPEEKVSARDAVLERLESDFRGGKIPEEAYRDILSDLEEESGE</sequence>
<dbReference type="Proteomes" id="UP000070400">
    <property type="component" value="Unassembled WGS sequence"/>
</dbReference>
<accession>A0A133V5R8</accession>
<evidence type="ECO:0000256" key="1">
    <source>
        <dbReference type="SAM" id="Phobius"/>
    </source>
</evidence>
<dbReference type="EMBL" id="LHXX01000040">
    <property type="protein sequence ID" value="KXB01790.1"/>
    <property type="molecule type" value="Genomic_DNA"/>
</dbReference>
<evidence type="ECO:0000313" key="2">
    <source>
        <dbReference type="EMBL" id="KXB01790.1"/>
    </source>
</evidence>
<name>A0A133V5R8_9EURY</name>